<dbReference type="GO" id="GO:0046872">
    <property type="term" value="F:metal ion binding"/>
    <property type="evidence" value="ECO:0007669"/>
    <property type="project" value="UniProtKB-KW"/>
</dbReference>
<evidence type="ECO:0000313" key="10">
    <source>
        <dbReference type="Proteomes" id="UP000501467"/>
    </source>
</evidence>
<dbReference type="GO" id="GO:0003676">
    <property type="term" value="F:nucleic acid binding"/>
    <property type="evidence" value="ECO:0007669"/>
    <property type="project" value="InterPro"/>
</dbReference>
<dbReference type="EMBL" id="CP054003">
    <property type="protein sequence ID" value="QKH84239.1"/>
    <property type="molecule type" value="Genomic_DNA"/>
</dbReference>
<dbReference type="OrthoDB" id="9811262at2"/>
<dbReference type="EMBL" id="CP036546">
    <property type="protein sequence ID" value="QCQ45578.1"/>
    <property type="molecule type" value="Genomic_DNA"/>
</dbReference>
<dbReference type="EMBL" id="JAPUAC010000003">
    <property type="protein sequence ID" value="MCZ2653706.1"/>
    <property type="molecule type" value="Genomic_DNA"/>
</dbReference>
<evidence type="ECO:0000313" key="5">
    <source>
        <dbReference type="EMBL" id="KFX73344.1"/>
    </source>
</evidence>
<name>A0A0I9RLV4_BACFG</name>
<evidence type="ECO:0000259" key="3">
    <source>
        <dbReference type="SMART" id="SM00477"/>
    </source>
</evidence>
<dbReference type="Proteomes" id="UP000501467">
    <property type="component" value="Chromosome"/>
</dbReference>
<keyword evidence="2" id="KW-0479">Metal-binding</keyword>
<evidence type="ECO:0000313" key="8">
    <source>
        <dbReference type="EMBL" id="QKH84239.1"/>
    </source>
</evidence>
<dbReference type="PANTHER" id="PTHR13966:SF5">
    <property type="entry name" value="ENDONUCLEASE G, MITOCHONDRIAL"/>
    <property type="match status" value="1"/>
</dbReference>
<proteinExistence type="predicted"/>
<feature type="domain" description="ENPP1-3/EXOG-like endonuclease/phosphodiesterase" evidence="3">
    <location>
        <begin position="83"/>
        <end position="275"/>
    </location>
</feature>
<dbReference type="SMART" id="SM00892">
    <property type="entry name" value="Endonuclease_NS"/>
    <property type="match status" value="1"/>
</dbReference>
<dbReference type="FunFam" id="3.40.570.10:FF:000014">
    <property type="entry name" value="Endonuclease G"/>
    <property type="match status" value="1"/>
</dbReference>
<dbReference type="GO" id="GO:0016787">
    <property type="term" value="F:hydrolase activity"/>
    <property type="evidence" value="ECO:0007669"/>
    <property type="project" value="InterPro"/>
</dbReference>
<evidence type="ECO:0000259" key="4">
    <source>
        <dbReference type="SMART" id="SM00892"/>
    </source>
</evidence>
<organism evidence="5">
    <name type="scientific">Bacteroides fragilis</name>
    <dbReference type="NCBI Taxonomy" id="817"/>
    <lineage>
        <taxon>Bacteria</taxon>
        <taxon>Pseudomonadati</taxon>
        <taxon>Bacteroidota</taxon>
        <taxon>Bacteroidia</taxon>
        <taxon>Bacteroidales</taxon>
        <taxon>Bacteroidaceae</taxon>
        <taxon>Bacteroides</taxon>
    </lineage>
</organism>
<dbReference type="SUPFAM" id="SSF54060">
    <property type="entry name" value="His-Me finger endonucleases"/>
    <property type="match status" value="1"/>
</dbReference>
<evidence type="ECO:0000313" key="9">
    <source>
        <dbReference type="Proteomes" id="UP000036847"/>
    </source>
</evidence>
<dbReference type="PANTHER" id="PTHR13966">
    <property type="entry name" value="ENDONUCLEASE RELATED"/>
    <property type="match status" value="1"/>
</dbReference>
<dbReference type="Proteomes" id="UP001075704">
    <property type="component" value="Unassembled WGS sequence"/>
</dbReference>
<dbReference type="AlphaFoldDB" id="A0A0I9RLV4"/>
<gene>
    <name evidence="7" type="ORF">EC80_012305</name>
    <name evidence="5" type="ORF">EE52_0218460</name>
    <name evidence="8" type="ORF">FOC69_07680</name>
    <name evidence="6" type="ORF">O1422_05975</name>
</gene>
<dbReference type="InterPro" id="IPR001604">
    <property type="entry name" value="Endo_G_ENPP1-like_dom"/>
</dbReference>
<dbReference type="Pfam" id="PF01223">
    <property type="entry name" value="Endonuclease_NS"/>
    <property type="match status" value="1"/>
</dbReference>
<reference evidence="5" key="2">
    <citation type="submission" date="2014-07" db="EMBL/GenBank/DDBJ databases">
        <title>Genetics and epidemiology of antimicrobial resistance in B. fragilis group.</title>
        <authorList>
            <person name="Sydenham T.V."/>
            <person name="Hasman H."/>
            <person name="Kemp M."/>
            <person name="Justesen U.S."/>
        </authorList>
    </citation>
    <scope>NUCLEOTIDE SEQUENCE [LARGE SCALE GENOMIC DNA]</scope>
    <source>
        <strain evidence="5">DCMOUH0018B</strain>
    </source>
</reference>
<evidence type="ECO:0000313" key="6">
    <source>
        <dbReference type="EMBL" id="MCZ2653706.1"/>
    </source>
</evidence>
<keyword evidence="5" id="KW-0540">Nuclease</keyword>
<accession>A0A0I9RLV4</accession>
<dbReference type="InterPro" id="IPR040255">
    <property type="entry name" value="Non-specific_endonuclease"/>
</dbReference>
<protein>
    <submittedName>
        <fullName evidence="5 6">Endonuclease</fullName>
    </submittedName>
</protein>
<dbReference type="PATRIC" id="fig|817.51.peg.2474"/>
<dbReference type="InterPro" id="IPR044929">
    <property type="entry name" value="DNA/RNA_non-sp_Endonuclease_sf"/>
</dbReference>
<dbReference type="CDD" id="cd00091">
    <property type="entry name" value="NUC"/>
    <property type="match status" value="1"/>
</dbReference>
<feature type="binding site" evidence="2">
    <location>
        <position position="175"/>
    </location>
    <ligand>
        <name>Mg(2+)</name>
        <dbReference type="ChEBI" id="CHEBI:18420"/>
        <note>catalytic</note>
    </ligand>
</feature>
<evidence type="ECO:0000256" key="2">
    <source>
        <dbReference type="PIRSR" id="PIRSR640255-2"/>
    </source>
</evidence>
<keyword evidence="5" id="KW-0255">Endonuclease</keyword>
<dbReference type="InterPro" id="IPR020821">
    <property type="entry name" value="ENPP1-3/EXOG-like_nuc-like"/>
</dbReference>
<feature type="active site" description="Proton acceptor" evidence="1">
    <location>
        <position position="144"/>
    </location>
</feature>
<dbReference type="Proteomes" id="UP000036847">
    <property type="component" value="Chromosome"/>
</dbReference>
<dbReference type="SMART" id="SM00477">
    <property type="entry name" value="NUC"/>
    <property type="match status" value="1"/>
</dbReference>
<evidence type="ECO:0000313" key="7">
    <source>
        <dbReference type="EMBL" id="QCQ45578.1"/>
    </source>
</evidence>
<dbReference type="EMBL" id="JMZZ02000221">
    <property type="protein sequence ID" value="KFX73344.1"/>
    <property type="molecule type" value="Genomic_DNA"/>
</dbReference>
<keyword evidence="5" id="KW-0378">Hydrolase</keyword>
<dbReference type="InterPro" id="IPR044925">
    <property type="entry name" value="His-Me_finger_sf"/>
</dbReference>
<reference evidence="8 10" key="4">
    <citation type="submission" date="2020-05" db="EMBL/GenBank/DDBJ databases">
        <title>FDA dAtabase for Regulatory Grade micrObial Sequences (FDA-ARGOS): Supporting development and validation of Infectious Disease Dx tests.</title>
        <authorList>
            <person name="Bojja K."/>
            <person name="Kessler A."/>
            <person name="Tallon L."/>
            <person name="Sadzewicz L."/>
            <person name="Zhao X."/>
            <person name="Vavikolanu K."/>
            <person name="Mehta A."/>
            <person name="Aluvathingal J."/>
            <person name="Nadendla S."/>
            <person name="Myers T."/>
            <person name="Yan Y."/>
            <person name="Sichtig H."/>
        </authorList>
    </citation>
    <scope>NUCLEOTIDE SEQUENCE [LARGE SCALE GENOMIC DNA]</scope>
    <source>
        <strain evidence="8 10">FDAARGOS_763</strain>
    </source>
</reference>
<dbReference type="GO" id="GO:0004519">
    <property type="term" value="F:endonuclease activity"/>
    <property type="evidence" value="ECO:0007669"/>
    <property type="project" value="UniProtKB-KW"/>
</dbReference>
<evidence type="ECO:0000256" key="1">
    <source>
        <dbReference type="PIRSR" id="PIRSR640255-1"/>
    </source>
</evidence>
<reference evidence="5" key="1">
    <citation type="book" date="2014" name="THE 24TH EUROPEAN CONGRESS OF CLINICAL MICROBIOLOGY AND INFECTIOUS DISEASES" publisher="ECCMID 2014" city="Barcelona, Spain">
        <title>Identification of resistance genes in three multidrug-resistant Bacteroides fragilis isolates by whole genome sequencing.</title>
        <editorList>
            <person name="Unknown"/>
            <person name="A."/>
        </editorList>
        <authorList>
            <person name="Sydenham T.V."/>
            <person name="Hasman H."/>
            <person name="Wang M."/>
            <person name="Soki J."/>
            <person name="Nagy E."/>
            <person name="Justesen U.S."/>
        </authorList>
    </citation>
    <scope>NUCLEOTIDE SEQUENCE</scope>
    <source>
        <strain evidence="5">DCMOUH0018B</strain>
        <strain evidence="7">DCMSKEJBY0001B</strain>
    </source>
</reference>
<feature type="domain" description="DNA/RNA non-specific endonuclease/pyrophosphatase/phosphodiesterase" evidence="4">
    <location>
        <begin position="82"/>
        <end position="275"/>
    </location>
</feature>
<sequence>MKNKRKKSSKKYHRNSFKSIFGIALFAILPLIYGIYLCIPEIQTTLFQTIKESKEKAVPNCLRYENLEIPISQHSLNGQLVCHKGYTVSYNTIQKIPNWVAYELTRQETKGNAQRNNQFLADPSIKGNMATNSDYSHSGFDKGHMAPAADMKWSNEAMKESFYFSNICPQHPELNRRKWKDLEDKVREWAVADSSIFIVCGPIMNKESHTIGKNQVTVPTRFFKVILSLYGSPPKAIGFVFNNEPATKPLRNYAVSVDSVEQLTGLDFFSPLPDSLENKLESQTNIALWKI</sequence>
<dbReference type="Gene3D" id="3.40.570.10">
    <property type="entry name" value="Extracellular Endonuclease, subunit A"/>
    <property type="match status" value="1"/>
</dbReference>
<reference evidence="7 9" key="3">
    <citation type="submission" date="2019-03" db="EMBL/GenBank/DDBJ databases">
        <title>Complete genome assembly of MDR B. fragilis.</title>
        <authorList>
            <person name="Sydenham T.V."/>
            <person name="Hasman H."/>
            <person name="Justesen U.S."/>
        </authorList>
    </citation>
    <scope>NUCLEOTIDE SEQUENCE [LARGE SCALE GENOMIC DNA]</scope>
    <source>
        <strain evidence="7 9">DCMSKEJBY0001B</strain>
    </source>
</reference>
<dbReference type="RefSeq" id="WP_005776486.1">
    <property type="nucleotide sequence ID" value="NZ_CAEUHN010000019.1"/>
</dbReference>
<reference evidence="6" key="5">
    <citation type="submission" date="2022-12" db="EMBL/GenBank/DDBJ databases">
        <title>Development of a Multilocus Sequence Typing Scheme for Bacteroides fragilis Based on Whole Genome Sequencing Data and Clinical Application.</title>
        <authorList>
            <person name="Nielsen F.D."/>
            <person name="Justesen U.S."/>
        </authorList>
    </citation>
    <scope>NUCLEOTIDE SEQUENCE</scope>
    <source>
        <strain evidence="6">BF_BC_ODE_DK_2015_2</strain>
    </source>
</reference>